<protein>
    <submittedName>
        <fullName evidence="1">GID complex subunit 4, VID24</fullName>
    </submittedName>
</protein>
<accession>A0ACC1I1Q3</accession>
<proteinExistence type="predicted"/>
<dbReference type="Proteomes" id="UP001150581">
    <property type="component" value="Unassembled WGS sequence"/>
</dbReference>
<reference evidence="1" key="1">
    <citation type="submission" date="2022-07" db="EMBL/GenBank/DDBJ databases">
        <title>Phylogenomic reconstructions and comparative analyses of Kickxellomycotina fungi.</title>
        <authorList>
            <person name="Reynolds N.K."/>
            <person name="Stajich J.E."/>
            <person name="Barry K."/>
            <person name="Grigoriev I.V."/>
            <person name="Crous P."/>
            <person name="Smith M.E."/>
        </authorList>
    </citation>
    <scope>NUCLEOTIDE SEQUENCE</scope>
    <source>
        <strain evidence="1">Benny 63K</strain>
    </source>
</reference>
<organism evidence="1 2">
    <name type="scientific">Kickxella alabastrina</name>
    <dbReference type="NCBI Taxonomy" id="61397"/>
    <lineage>
        <taxon>Eukaryota</taxon>
        <taxon>Fungi</taxon>
        <taxon>Fungi incertae sedis</taxon>
        <taxon>Zoopagomycota</taxon>
        <taxon>Kickxellomycotina</taxon>
        <taxon>Kickxellomycetes</taxon>
        <taxon>Kickxellales</taxon>
        <taxon>Kickxellaceae</taxon>
        <taxon>Kickxella</taxon>
    </lineage>
</organism>
<evidence type="ECO:0000313" key="1">
    <source>
        <dbReference type="EMBL" id="KAJ1885166.1"/>
    </source>
</evidence>
<gene>
    <name evidence="1" type="primary">GID4_1</name>
    <name evidence="1" type="ORF">LPJ66_010258</name>
</gene>
<evidence type="ECO:0000313" key="2">
    <source>
        <dbReference type="Proteomes" id="UP001150581"/>
    </source>
</evidence>
<keyword evidence="2" id="KW-1185">Reference proteome</keyword>
<sequence>MSPRATAYPTLRTADCKPSGASPSPTAATRGLLSRSLQPQPNALLIGPGAGAAAFGGAGALRKPTRPAPVDVGSSGLPSPSASPNMRCVSQMPAMSPPQSQSQSPFLLHEGQSFFGTSGSEHHQQQQQQRQGEHGVSLINVTSAASGKSSPPPYAQRSTVGLPLSISAGACGHPRAVDIRGGGQAGIFPDGGMYSPPEDSNITMGGAMHGSSPTADSDIDYDDDDDLDPGYTSEFEERDNELLPTSEQLIFSQAWSTWPTSFHHLYSGSQFSGSQSNGKRSYEVDVSLQYVDMGVPELCGHFTIRGLTSELPTLTTYFDAQIVGTASNSFVTNQWEATVDTDRTHWSFFPAFMQYRNRFNSKDFNYKLGTSDKFVFMRWKERFIVPNYKLSKINGASYDGFYYVCYDREEAAVTGFYYHKESDQYQCLKLKHKKQTSFAQFELA</sequence>
<dbReference type="EMBL" id="JANBPG010002615">
    <property type="protein sequence ID" value="KAJ1885166.1"/>
    <property type="molecule type" value="Genomic_DNA"/>
</dbReference>
<comment type="caution">
    <text evidence="1">The sequence shown here is derived from an EMBL/GenBank/DDBJ whole genome shotgun (WGS) entry which is preliminary data.</text>
</comment>
<name>A0ACC1I1Q3_9FUNG</name>